<protein>
    <submittedName>
        <fullName evidence="1">Uncharacterized protein</fullName>
    </submittedName>
</protein>
<organism evidence="1 2">
    <name type="scientific">Vaccinium darrowii</name>
    <dbReference type="NCBI Taxonomy" id="229202"/>
    <lineage>
        <taxon>Eukaryota</taxon>
        <taxon>Viridiplantae</taxon>
        <taxon>Streptophyta</taxon>
        <taxon>Embryophyta</taxon>
        <taxon>Tracheophyta</taxon>
        <taxon>Spermatophyta</taxon>
        <taxon>Magnoliopsida</taxon>
        <taxon>eudicotyledons</taxon>
        <taxon>Gunneridae</taxon>
        <taxon>Pentapetalae</taxon>
        <taxon>asterids</taxon>
        <taxon>Ericales</taxon>
        <taxon>Ericaceae</taxon>
        <taxon>Vaccinioideae</taxon>
        <taxon>Vaccinieae</taxon>
        <taxon>Vaccinium</taxon>
    </lineage>
</organism>
<sequence>MLSLSSRLQQTRYPLFLLKITFGYQLQGGGTICDFVFRLAIHKALGVDRTSSEEIKEAVTEIDTDGDGAIDLHEFVDFHCATAALTATANEEAERRSATRSSCTIKLYDRDKNGLISAQKISDAFEMYDREMYGWLI</sequence>
<dbReference type="Proteomes" id="UP000828048">
    <property type="component" value="Chromosome 12"/>
</dbReference>
<evidence type="ECO:0000313" key="1">
    <source>
        <dbReference type="EMBL" id="KAH7862540.1"/>
    </source>
</evidence>
<comment type="caution">
    <text evidence="1">The sequence shown here is derived from an EMBL/GenBank/DDBJ whole genome shotgun (WGS) entry which is preliminary data.</text>
</comment>
<keyword evidence="2" id="KW-1185">Reference proteome</keyword>
<evidence type="ECO:0000313" key="2">
    <source>
        <dbReference type="Proteomes" id="UP000828048"/>
    </source>
</evidence>
<gene>
    <name evidence="1" type="ORF">Vadar_006269</name>
</gene>
<accession>A0ACB7Z9W5</accession>
<name>A0ACB7Z9W5_9ERIC</name>
<proteinExistence type="predicted"/>
<dbReference type="EMBL" id="CM037162">
    <property type="protein sequence ID" value="KAH7862540.1"/>
    <property type="molecule type" value="Genomic_DNA"/>
</dbReference>
<reference evidence="1 2" key="1">
    <citation type="journal article" date="2021" name="Hortic Res">
        <title>High-quality reference genome and annotation aids understanding of berry development for evergreen blueberry (Vaccinium darrowii).</title>
        <authorList>
            <person name="Yu J."/>
            <person name="Hulse-Kemp A.M."/>
            <person name="Babiker E."/>
            <person name="Staton M."/>
        </authorList>
    </citation>
    <scope>NUCLEOTIDE SEQUENCE [LARGE SCALE GENOMIC DNA]</scope>
    <source>
        <strain evidence="2">cv. NJ 8807/NJ 8810</strain>
        <tissue evidence="1">Young leaf</tissue>
    </source>
</reference>